<evidence type="ECO:0000313" key="2">
    <source>
        <dbReference type="EMBL" id="SEP15355.1"/>
    </source>
</evidence>
<accession>A0A1H8VIV9</accession>
<protein>
    <submittedName>
        <fullName evidence="2">NitT/TauT family transport system substrate-binding protein</fullName>
    </submittedName>
</protein>
<name>A0A1H8VIV9_9EURY</name>
<dbReference type="Gene3D" id="3.40.190.10">
    <property type="entry name" value="Periplasmic binding protein-like II"/>
    <property type="match status" value="2"/>
</dbReference>
<dbReference type="Pfam" id="PF09084">
    <property type="entry name" value="NMT1"/>
    <property type="match status" value="1"/>
</dbReference>
<dbReference type="Proteomes" id="UP000199126">
    <property type="component" value="Unassembled WGS sequence"/>
</dbReference>
<keyword evidence="3" id="KW-1185">Reference proteome</keyword>
<proteinExistence type="predicted"/>
<dbReference type="InterPro" id="IPR015168">
    <property type="entry name" value="SsuA/THI5"/>
</dbReference>
<dbReference type="SUPFAM" id="SSF53850">
    <property type="entry name" value="Periplasmic binding protein-like II"/>
    <property type="match status" value="1"/>
</dbReference>
<sequence length="296" mass="33906">MTPMNKLRLFHLPFSFMLPQRVASDRGYFAEEGIDVELVERNRREVDRKYIPSEETLTGDYGVDLYPICKWESIKRTWEMRDGHVVAKGTFADQPYAVFTNRNDVADPTDLAGLPVGVNRRTGQEYTARRALEEHVTPEEVTLEHHGMPTERLQALRDSEVAAVSLLEPHSTLAEHLGFERVLEFENHMGIVGADTLDSTTLNAFRRGYRQAVEDINAEPEAFREQYLSMLEAEESVAPELFEDVDIEALREDIMVPEYDVPELADADELADHLDWMKRRELIAEDADIDRIVGEL</sequence>
<dbReference type="RefSeq" id="WP_089827175.1">
    <property type="nucleotide sequence ID" value="NZ_FODV01000017.1"/>
</dbReference>
<evidence type="ECO:0000259" key="1">
    <source>
        <dbReference type="Pfam" id="PF09084"/>
    </source>
</evidence>
<reference evidence="3" key="1">
    <citation type="submission" date="2016-10" db="EMBL/GenBank/DDBJ databases">
        <authorList>
            <person name="Varghese N."/>
            <person name="Submissions S."/>
        </authorList>
    </citation>
    <scope>NUCLEOTIDE SEQUENCE [LARGE SCALE GENOMIC DNA]</scope>
    <source>
        <strain evidence="3">CGMCC 1.10121</strain>
    </source>
</reference>
<feature type="domain" description="SsuA/THI5-like" evidence="1">
    <location>
        <begin position="22"/>
        <end position="165"/>
    </location>
</feature>
<evidence type="ECO:0000313" key="3">
    <source>
        <dbReference type="Proteomes" id="UP000199126"/>
    </source>
</evidence>
<dbReference type="EMBL" id="FODV01000017">
    <property type="protein sequence ID" value="SEP15355.1"/>
    <property type="molecule type" value="Genomic_DNA"/>
</dbReference>
<organism evidence="2 3">
    <name type="scientific">Halogranum amylolyticum</name>
    <dbReference type="NCBI Taxonomy" id="660520"/>
    <lineage>
        <taxon>Archaea</taxon>
        <taxon>Methanobacteriati</taxon>
        <taxon>Methanobacteriota</taxon>
        <taxon>Stenosarchaea group</taxon>
        <taxon>Halobacteria</taxon>
        <taxon>Halobacteriales</taxon>
        <taxon>Haloferacaceae</taxon>
    </lineage>
</organism>
<dbReference type="AlphaFoldDB" id="A0A1H8VIV9"/>
<dbReference type="PANTHER" id="PTHR30024">
    <property type="entry name" value="ALIPHATIC SULFONATES-BINDING PROTEIN-RELATED"/>
    <property type="match status" value="1"/>
</dbReference>
<gene>
    <name evidence="2" type="ORF">SAMN04487948_11724</name>
</gene>